<evidence type="ECO:0000313" key="3">
    <source>
        <dbReference type="Proteomes" id="UP001152320"/>
    </source>
</evidence>
<feature type="compositionally biased region" description="Polar residues" evidence="1">
    <location>
        <begin position="144"/>
        <end position="164"/>
    </location>
</feature>
<dbReference type="AlphaFoldDB" id="A0A9Q1BX24"/>
<evidence type="ECO:0000256" key="1">
    <source>
        <dbReference type="SAM" id="MobiDB-lite"/>
    </source>
</evidence>
<accession>A0A9Q1BX24</accession>
<keyword evidence="3" id="KW-1185">Reference proteome</keyword>
<dbReference type="EMBL" id="JAIZAY010000010">
    <property type="protein sequence ID" value="KAJ8034220.1"/>
    <property type="molecule type" value="Genomic_DNA"/>
</dbReference>
<gene>
    <name evidence="2" type="ORF">HOLleu_20963</name>
</gene>
<evidence type="ECO:0000313" key="2">
    <source>
        <dbReference type="EMBL" id="KAJ8034220.1"/>
    </source>
</evidence>
<feature type="compositionally biased region" description="Basic and acidic residues" evidence="1">
    <location>
        <begin position="165"/>
        <end position="195"/>
    </location>
</feature>
<feature type="compositionally biased region" description="Basic and acidic residues" evidence="1">
    <location>
        <begin position="129"/>
        <end position="139"/>
    </location>
</feature>
<comment type="caution">
    <text evidence="2">The sequence shown here is derived from an EMBL/GenBank/DDBJ whole genome shotgun (WGS) entry which is preliminary data.</text>
</comment>
<sequence length="247" mass="28165">MDYLSSEEEELMMAALDRVERLERAKKQQAAFREKWAARQRPERSEEGGMAGEPSQSNQFSPTSEKLEEAKLRDEGVARKRRNPENEFDVSCEDEEEQNAARESHPNPGKGSNLKHHMRPGGSCAAKRQRLEEVPDRSGEPASGEQSGSSTVTTGPPYESSTESENSRIESVEANRSVVEDRGLEIGGGEDNRENDVLKEDPIAITEEVRREMRDMMCDMYEKNWGAIRTHHRRHNRVQDVYNFRLT</sequence>
<dbReference type="Proteomes" id="UP001152320">
    <property type="component" value="Chromosome 10"/>
</dbReference>
<feature type="compositionally biased region" description="Acidic residues" evidence="1">
    <location>
        <begin position="86"/>
        <end position="98"/>
    </location>
</feature>
<protein>
    <submittedName>
        <fullName evidence="2">Uncharacterized protein</fullName>
    </submittedName>
</protein>
<proteinExistence type="predicted"/>
<feature type="compositionally biased region" description="Polar residues" evidence="1">
    <location>
        <begin position="54"/>
        <end position="64"/>
    </location>
</feature>
<dbReference type="OrthoDB" id="5803930at2759"/>
<feature type="compositionally biased region" description="Basic and acidic residues" evidence="1">
    <location>
        <begin position="25"/>
        <end position="47"/>
    </location>
</feature>
<organism evidence="2 3">
    <name type="scientific">Holothuria leucospilota</name>
    <name type="common">Black long sea cucumber</name>
    <name type="synonym">Mertensiothuria leucospilota</name>
    <dbReference type="NCBI Taxonomy" id="206669"/>
    <lineage>
        <taxon>Eukaryota</taxon>
        <taxon>Metazoa</taxon>
        <taxon>Echinodermata</taxon>
        <taxon>Eleutherozoa</taxon>
        <taxon>Echinozoa</taxon>
        <taxon>Holothuroidea</taxon>
        <taxon>Aspidochirotacea</taxon>
        <taxon>Aspidochirotida</taxon>
        <taxon>Holothuriidae</taxon>
        <taxon>Holothuria</taxon>
    </lineage>
</organism>
<reference evidence="2" key="1">
    <citation type="submission" date="2021-10" db="EMBL/GenBank/DDBJ databases">
        <title>Tropical sea cucumber genome reveals ecological adaptation and Cuvierian tubules defense mechanism.</title>
        <authorList>
            <person name="Chen T."/>
        </authorList>
    </citation>
    <scope>NUCLEOTIDE SEQUENCE</scope>
    <source>
        <strain evidence="2">Nanhai2018</strain>
        <tissue evidence="2">Muscle</tissue>
    </source>
</reference>
<feature type="region of interest" description="Disordered" evidence="1">
    <location>
        <begin position="25"/>
        <end position="195"/>
    </location>
</feature>
<feature type="compositionally biased region" description="Basic and acidic residues" evidence="1">
    <location>
        <begin position="65"/>
        <end position="78"/>
    </location>
</feature>
<name>A0A9Q1BX24_HOLLE</name>